<protein>
    <submittedName>
        <fullName evidence="1">Uncharacterized protein</fullName>
    </submittedName>
</protein>
<reference evidence="1" key="1">
    <citation type="submission" date="2017-07" db="EMBL/GenBank/DDBJ databases">
        <title>Taro Niue Genome Assembly and Annotation.</title>
        <authorList>
            <person name="Atibalentja N."/>
            <person name="Keating K."/>
            <person name="Fields C.J."/>
        </authorList>
    </citation>
    <scope>NUCLEOTIDE SEQUENCE</scope>
    <source>
        <strain evidence="1">Niue_2</strain>
        <tissue evidence="1">Leaf</tissue>
    </source>
</reference>
<name>A0A843X028_COLES</name>
<dbReference type="EMBL" id="NMUH01004482">
    <property type="protein sequence ID" value="MQM09824.1"/>
    <property type="molecule type" value="Genomic_DNA"/>
</dbReference>
<dbReference type="AlphaFoldDB" id="A0A843X028"/>
<accession>A0A843X028</accession>
<organism evidence="1 2">
    <name type="scientific">Colocasia esculenta</name>
    <name type="common">Wild taro</name>
    <name type="synonym">Arum esculentum</name>
    <dbReference type="NCBI Taxonomy" id="4460"/>
    <lineage>
        <taxon>Eukaryota</taxon>
        <taxon>Viridiplantae</taxon>
        <taxon>Streptophyta</taxon>
        <taxon>Embryophyta</taxon>
        <taxon>Tracheophyta</taxon>
        <taxon>Spermatophyta</taxon>
        <taxon>Magnoliopsida</taxon>
        <taxon>Liliopsida</taxon>
        <taxon>Araceae</taxon>
        <taxon>Aroideae</taxon>
        <taxon>Colocasieae</taxon>
        <taxon>Colocasia</taxon>
    </lineage>
</organism>
<sequence>MVAVRAEVCWLCGYLSTATRGLSTDTHSPEISEFRKRLACRQMTSSSQTGVCRQLGSGCRQLLSSQNQFLGSEHIYRQTRVGCRQAMNICRQVNAGCRQVRSKLSGM</sequence>
<proteinExistence type="predicted"/>
<dbReference type="Proteomes" id="UP000652761">
    <property type="component" value="Unassembled WGS sequence"/>
</dbReference>
<evidence type="ECO:0000313" key="2">
    <source>
        <dbReference type="Proteomes" id="UP000652761"/>
    </source>
</evidence>
<evidence type="ECO:0000313" key="1">
    <source>
        <dbReference type="EMBL" id="MQM09824.1"/>
    </source>
</evidence>
<keyword evidence="2" id="KW-1185">Reference proteome</keyword>
<comment type="caution">
    <text evidence="1">The sequence shown here is derived from an EMBL/GenBank/DDBJ whole genome shotgun (WGS) entry which is preliminary data.</text>
</comment>
<gene>
    <name evidence="1" type="ORF">Taro_042702</name>
</gene>